<keyword evidence="3" id="KW-1133">Transmembrane helix</keyword>
<accession>A0ABX8R5B7</accession>
<dbReference type="InterPro" id="IPR029058">
    <property type="entry name" value="AB_hydrolase_fold"/>
</dbReference>
<protein>
    <submittedName>
        <fullName evidence="5">Alpha/beta hydrolase</fullName>
    </submittedName>
</protein>
<feature type="compositionally biased region" description="Basic residues" evidence="2">
    <location>
        <begin position="115"/>
        <end position="127"/>
    </location>
</feature>
<dbReference type="PANTHER" id="PTHR48081">
    <property type="entry name" value="AB HYDROLASE SUPERFAMILY PROTEIN C4A8.06C"/>
    <property type="match status" value="1"/>
</dbReference>
<sequence length="397" mass="42239">MTVAVTAWCALLALAPPRRPRVLGRIAFRSGLVINELPVPALLWLAAWTAVAFAQDDIGSPAAWAAVALAALTAAALTVIAARAARTRPAIGRALAAAFDPASTPPPMTATTPRGHARGHARDRRAAAPRRRARAAALIAPLPLRGRGVRHVAGIPYRDAGRRNLLDVRHHRSRPPGGPVLVYLHGGGFTGGHRNREARPLLNRLAGRGWLCVSADYRLRPGSRFPDPLVDAKKAIAWARAHAAEYGADPSQVFVAGSSAGAHLAAMAALTAGDPSCQPGFEDADTTVTAAICLYGYYGEVYDDGAATSPEHHLHPGAPPFLIAHGDRDTCVPVEAARRFARRLRETSRAPVVYAELPGAQHVFDLFRSTRFAAVVDGIETFTAQVRVAHQPRAFTK</sequence>
<feature type="transmembrane region" description="Helical" evidence="3">
    <location>
        <begin position="62"/>
        <end position="85"/>
    </location>
</feature>
<proteinExistence type="predicted"/>
<organism evidence="5 6">
    <name type="scientific">Actinomadura graeca</name>
    <dbReference type="NCBI Taxonomy" id="2750812"/>
    <lineage>
        <taxon>Bacteria</taxon>
        <taxon>Bacillati</taxon>
        <taxon>Actinomycetota</taxon>
        <taxon>Actinomycetes</taxon>
        <taxon>Streptosporangiales</taxon>
        <taxon>Thermomonosporaceae</taxon>
        <taxon>Actinomadura</taxon>
    </lineage>
</organism>
<dbReference type="SUPFAM" id="SSF53474">
    <property type="entry name" value="alpha/beta-Hydrolases"/>
    <property type="match status" value="1"/>
</dbReference>
<feature type="region of interest" description="Disordered" evidence="2">
    <location>
        <begin position="102"/>
        <end position="127"/>
    </location>
</feature>
<reference evidence="5" key="1">
    <citation type="submission" date="2020-07" db="EMBL/GenBank/DDBJ databases">
        <authorList>
            <person name="Tarantini F.S."/>
            <person name="Hong K.W."/>
            <person name="Chan K.G."/>
        </authorList>
    </citation>
    <scope>NUCLEOTIDE SEQUENCE</scope>
    <source>
        <strain evidence="5">32-07</strain>
    </source>
</reference>
<keyword evidence="1 5" id="KW-0378">Hydrolase</keyword>
<feature type="domain" description="BD-FAE-like" evidence="4">
    <location>
        <begin position="176"/>
        <end position="296"/>
    </location>
</feature>
<evidence type="ECO:0000256" key="2">
    <source>
        <dbReference type="SAM" id="MobiDB-lite"/>
    </source>
</evidence>
<evidence type="ECO:0000313" key="6">
    <source>
        <dbReference type="Proteomes" id="UP001049518"/>
    </source>
</evidence>
<gene>
    <name evidence="5" type="ORF">AGRA3207_000427</name>
</gene>
<dbReference type="InterPro" id="IPR050300">
    <property type="entry name" value="GDXG_lipolytic_enzyme"/>
</dbReference>
<dbReference type="EMBL" id="CP059572">
    <property type="protein sequence ID" value="QXJ26267.1"/>
    <property type="molecule type" value="Genomic_DNA"/>
</dbReference>
<dbReference type="InterPro" id="IPR049492">
    <property type="entry name" value="BD-FAE-like_dom"/>
</dbReference>
<dbReference type="PANTHER" id="PTHR48081:SF33">
    <property type="entry name" value="KYNURENINE FORMAMIDASE"/>
    <property type="match status" value="1"/>
</dbReference>
<evidence type="ECO:0000259" key="4">
    <source>
        <dbReference type="Pfam" id="PF20434"/>
    </source>
</evidence>
<evidence type="ECO:0000313" key="5">
    <source>
        <dbReference type="EMBL" id="QXJ26267.1"/>
    </source>
</evidence>
<keyword evidence="6" id="KW-1185">Reference proteome</keyword>
<keyword evidence="3" id="KW-0472">Membrane</keyword>
<name>A0ABX8R5B7_9ACTN</name>
<keyword evidence="3" id="KW-0812">Transmembrane</keyword>
<dbReference type="Proteomes" id="UP001049518">
    <property type="component" value="Chromosome"/>
</dbReference>
<evidence type="ECO:0000256" key="3">
    <source>
        <dbReference type="SAM" id="Phobius"/>
    </source>
</evidence>
<evidence type="ECO:0000256" key="1">
    <source>
        <dbReference type="ARBA" id="ARBA00022801"/>
    </source>
</evidence>
<dbReference type="Gene3D" id="3.40.50.1820">
    <property type="entry name" value="alpha/beta hydrolase"/>
    <property type="match status" value="1"/>
</dbReference>
<dbReference type="Pfam" id="PF20434">
    <property type="entry name" value="BD-FAE"/>
    <property type="match status" value="1"/>
</dbReference>
<dbReference type="GO" id="GO:0016787">
    <property type="term" value="F:hydrolase activity"/>
    <property type="evidence" value="ECO:0007669"/>
    <property type="project" value="UniProtKB-KW"/>
</dbReference>